<keyword evidence="8" id="KW-1185">Reference proteome</keyword>
<evidence type="ECO:0000256" key="2">
    <source>
        <dbReference type="ARBA" id="ARBA00022980"/>
    </source>
</evidence>
<evidence type="ECO:0000256" key="1">
    <source>
        <dbReference type="ARBA" id="ARBA00009451"/>
    </source>
</evidence>
<evidence type="ECO:0000256" key="6">
    <source>
        <dbReference type="RuleBase" id="RU004005"/>
    </source>
</evidence>
<dbReference type="PANTHER" id="PTHR11593">
    <property type="entry name" value="60S RIBOSOMAL PROTEIN L17"/>
    <property type="match status" value="1"/>
</dbReference>
<comment type="similarity">
    <text evidence="1 6">Belongs to the universal ribosomal protein uL22 family.</text>
</comment>
<sequence>MHICKANKYKHQCVRSIATKVALDAALRSNSSAGRRVDRSKKNACLKGLDVDSLVIENIQVNKVPKMRRRTYHAHGHINPYMSSPCHIEMILDERSRSSPNRRRRWAIRRMFHKRS</sequence>
<dbReference type="SUPFAM" id="SSF54843">
    <property type="entry name" value="Ribosomal protein L22"/>
    <property type="match status" value="1"/>
</dbReference>
<keyword evidence="3 6" id="KW-0687">Ribonucleoprotein</keyword>
<dbReference type="AlphaFoldDB" id="A0AAV1PE14"/>
<evidence type="ECO:0000256" key="3">
    <source>
        <dbReference type="ARBA" id="ARBA00023274"/>
    </source>
</evidence>
<dbReference type="GO" id="GO:0022625">
    <property type="term" value="C:cytosolic large ribosomal subunit"/>
    <property type="evidence" value="ECO:0007669"/>
    <property type="project" value="TreeGrafter"/>
</dbReference>
<proteinExistence type="inferred from homology"/>
<dbReference type="EMBL" id="CAWUFR010000131">
    <property type="protein sequence ID" value="CAK6969179.1"/>
    <property type="molecule type" value="Genomic_DNA"/>
</dbReference>
<keyword evidence="2 6" id="KW-0689">Ribosomal protein</keyword>
<dbReference type="PANTHER" id="PTHR11593:SF11">
    <property type="entry name" value="LARGE RIBOSOMAL SUBUNIT PROTEIN UL22"/>
    <property type="match status" value="1"/>
</dbReference>
<gene>
    <name evidence="7" type="ORF">FSCOSCO3_A001049</name>
</gene>
<dbReference type="Proteomes" id="UP001314229">
    <property type="component" value="Unassembled WGS sequence"/>
</dbReference>
<organism evidence="7 8">
    <name type="scientific">Scomber scombrus</name>
    <name type="common">Atlantic mackerel</name>
    <name type="synonym">Scomber vernalis</name>
    <dbReference type="NCBI Taxonomy" id="13677"/>
    <lineage>
        <taxon>Eukaryota</taxon>
        <taxon>Metazoa</taxon>
        <taxon>Chordata</taxon>
        <taxon>Craniata</taxon>
        <taxon>Vertebrata</taxon>
        <taxon>Euteleostomi</taxon>
        <taxon>Actinopterygii</taxon>
        <taxon>Neopterygii</taxon>
        <taxon>Teleostei</taxon>
        <taxon>Neoteleostei</taxon>
        <taxon>Acanthomorphata</taxon>
        <taxon>Pelagiaria</taxon>
        <taxon>Scombriformes</taxon>
        <taxon>Scombridae</taxon>
        <taxon>Scomber</taxon>
    </lineage>
</organism>
<dbReference type="GO" id="GO:0002181">
    <property type="term" value="P:cytoplasmic translation"/>
    <property type="evidence" value="ECO:0007669"/>
    <property type="project" value="TreeGrafter"/>
</dbReference>
<dbReference type="Gene3D" id="3.90.470.10">
    <property type="entry name" value="Ribosomal protein L22/L17"/>
    <property type="match status" value="1"/>
</dbReference>
<dbReference type="GO" id="GO:0003735">
    <property type="term" value="F:structural constituent of ribosome"/>
    <property type="evidence" value="ECO:0007669"/>
    <property type="project" value="InterPro"/>
</dbReference>
<reference evidence="7 8" key="1">
    <citation type="submission" date="2024-01" db="EMBL/GenBank/DDBJ databases">
        <authorList>
            <person name="Alioto T."/>
            <person name="Alioto T."/>
            <person name="Gomez Garrido J."/>
        </authorList>
    </citation>
    <scope>NUCLEOTIDE SEQUENCE [LARGE SCALE GENOMIC DNA]</scope>
</reference>
<dbReference type="Pfam" id="PF00237">
    <property type="entry name" value="Ribosomal_L22"/>
    <property type="match status" value="1"/>
</dbReference>
<evidence type="ECO:0000313" key="8">
    <source>
        <dbReference type="Proteomes" id="UP001314229"/>
    </source>
</evidence>
<evidence type="ECO:0000256" key="4">
    <source>
        <dbReference type="ARBA" id="ARBA00035207"/>
    </source>
</evidence>
<dbReference type="InterPro" id="IPR005721">
    <property type="entry name" value="Ribosomal_uL22_euk/arc"/>
</dbReference>
<dbReference type="InterPro" id="IPR036394">
    <property type="entry name" value="Ribosomal_uL22_sf"/>
</dbReference>
<name>A0AAV1PE14_SCOSC</name>
<dbReference type="InterPro" id="IPR001063">
    <property type="entry name" value="Ribosomal_uL22"/>
</dbReference>
<accession>A0AAV1PE14</accession>
<comment type="caution">
    <text evidence="7">The sequence shown here is derived from an EMBL/GenBank/DDBJ whole genome shotgun (WGS) entry which is preliminary data.</text>
</comment>
<protein>
    <recommendedName>
        <fullName evidence="4">Large ribosomal subunit protein uL22</fullName>
    </recommendedName>
    <alternativeName>
        <fullName evidence="5">60S ribosomal protein L17</fullName>
    </alternativeName>
</protein>
<evidence type="ECO:0000313" key="7">
    <source>
        <dbReference type="EMBL" id="CAK6969179.1"/>
    </source>
</evidence>
<evidence type="ECO:0000256" key="5">
    <source>
        <dbReference type="ARBA" id="ARBA00035325"/>
    </source>
</evidence>